<dbReference type="Proteomes" id="UP001174936">
    <property type="component" value="Unassembled WGS sequence"/>
</dbReference>
<sequence>MTLYRRVPLMKPSVIPLIFVCGHHTDPSSRVSGAKAMVKSLIFQLLRQSSYAMDTAMPLFNSSYSSGLSDCEDVEWLCDLFLFLVSRLPIGTTILCLIDGIGFTSESHSESTWSA</sequence>
<protein>
    <submittedName>
        <fullName evidence="1">Uncharacterized protein</fullName>
    </submittedName>
</protein>
<accession>A0AA39XT63</accession>
<keyword evidence="2" id="KW-1185">Reference proteome</keyword>
<evidence type="ECO:0000313" key="2">
    <source>
        <dbReference type="Proteomes" id="UP001174936"/>
    </source>
</evidence>
<dbReference type="AlphaFoldDB" id="A0AA39XT63"/>
<organism evidence="1 2">
    <name type="scientific">Cercophora newfieldiana</name>
    <dbReference type="NCBI Taxonomy" id="92897"/>
    <lineage>
        <taxon>Eukaryota</taxon>
        <taxon>Fungi</taxon>
        <taxon>Dikarya</taxon>
        <taxon>Ascomycota</taxon>
        <taxon>Pezizomycotina</taxon>
        <taxon>Sordariomycetes</taxon>
        <taxon>Sordariomycetidae</taxon>
        <taxon>Sordariales</taxon>
        <taxon>Lasiosphaeriaceae</taxon>
        <taxon>Cercophora</taxon>
    </lineage>
</organism>
<dbReference type="EMBL" id="JAULSV010000007">
    <property type="protein sequence ID" value="KAK0639778.1"/>
    <property type="molecule type" value="Genomic_DNA"/>
</dbReference>
<proteinExistence type="predicted"/>
<reference evidence="1" key="1">
    <citation type="submission" date="2023-06" db="EMBL/GenBank/DDBJ databases">
        <title>Genome-scale phylogeny and comparative genomics of the fungal order Sordariales.</title>
        <authorList>
            <consortium name="Lawrence Berkeley National Laboratory"/>
            <person name="Hensen N."/>
            <person name="Bonometti L."/>
            <person name="Westerberg I."/>
            <person name="Brannstrom I.O."/>
            <person name="Guillou S."/>
            <person name="Cros-Aarteil S."/>
            <person name="Calhoun S."/>
            <person name="Haridas S."/>
            <person name="Kuo A."/>
            <person name="Mondo S."/>
            <person name="Pangilinan J."/>
            <person name="Riley R."/>
            <person name="Labutti K."/>
            <person name="Andreopoulos B."/>
            <person name="Lipzen A."/>
            <person name="Chen C."/>
            <person name="Yanf M."/>
            <person name="Daum C."/>
            <person name="Ng V."/>
            <person name="Clum A."/>
            <person name="Steindorff A."/>
            <person name="Ohm R."/>
            <person name="Martin F."/>
            <person name="Silar P."/>
            <person name="Natvig D."/>
            <person name="Lalanne C."/>
            <person name="Gautier V."/>
            <person name="Ament-Velasquez S.L."/>
            <person name="Kruys A."/>
            <person name="Hutchinson M.I."/>
            <person name="Powell A.J."/>
            <person name="Barry K."/>
            <person name="Miller A.N."/>
            <person name="Grigoriev I.V."/>
            <person name="Debuchy R."/>
            <person name="Gladieux P."/>
            <person name="Thoren M.H."/>
            <person name="Johannesson H."/>
        </authorList>
    </citation>
    <scope>NUCLEOTIDE SEQUENCE</scope>
    <source>
        <strain evidence="1">SMH2532-1</strain>
    </source>
</reference>
<gene>
    <name evidence="1" type="ORF">B0T16DRAFT_423736</name>
</gene>
<dbReference type="PANTHER" id="PTHR40619:SF3">
    <property type="entry name" value="FUNGAL STAND N-TERMINAL GOODBYE DOMAIN-CONTAINING PROTEIN"/>
    <property type="match status" value="1"/>
</dbReference>
<comment type="caution">
    <text evidence="1">The sequence shown here is derived from an EMBL/GenBank/DDBJ whole genome shotgun (WGS) entry which is preliminary data.</text>
</comment>
<dbReference type="PANTHER" id="PTHR40619">
    <property type="entry name" value="FUNGAL STAND N-TERMINAL GOODBYE DOMAIN-CONTAINING PROTEIN"/>
    <property type="match status" value="1"/>
</dbReference>
<name>A0AA39XT63_9PEZI</name>
<evidence type="ECO:0000313" key="1">
    <source>
        <dbReference type="EMBL" id="KAK0639778.1"/>
    </source>
</evidence>